<evidence type="ECO:0000256" key="2">
    <source>
        <dbReference type="ARBA" id="ARBA00022448"/>
    </source>
</evidence>
<dbReference type="GO" id="GO:0046943">
    <property type="term" value="F:carboxylic acid transmembrane transporter activity"/>
    <property type="evidence" value="ECO:0007669"/>
    <property type="project" value="TreeGrafter"/>
</dbReference>
<feature type="transmembrane region" description="Helical" evidence="6">
    <location>
        <begin position="267"/>
        <end position="285"/>
    </location>
</feature>
<feature type="transmembrane region" description="Helical" evidence="6">
    <location>
        <begin position="363"/>
        <end position="381"/>
    </location>
</feature>
<dbReference type="CDD" id="cd17316">
    <property type="entry name" value="MFS_SV2_like"/>
    <property type="match status" value="1"/>
</dbReference>
<feature type="transmembrane region" description="Helical" evidence="6">
    <location>
        <begin position="49"/>
        <end position="68"/>
    </location>
</feature>
<keyword evidence="2" id="KW-0813">Transport</keyword>
<feature type="transmembrane region" description="Helical" evidence="6">
    <location>
        <begin position="80"/>
        <end position="100"/>
    </location>
</feature>
<evidence type="ECO:0000256" key="6">
    <source>
        <dbReference type="SAM" id="Phobius"/>
    </source>
</evidence>
<evidence type="ECO:0000256" key="3">
    <source>
        <dbReference type="ARBA" id="ARBA00022692"/>
    </source>
</evidence>
<name>A0A9X4L619_9STAP</name>
<feature type="domain" description="Major facilitator superfamily (MFS) profile" evidence="7">
    <location>
        <begin position="13"/>
        <end position="411"/>
    </location>
</feature>
<organism evidence="8 9">
    <name type="scientific">Staphylococcus equorum</name>
    <dbReference type="NCBI Taxonomy" id="246432"/>
    <lineage>
        <taxon>Bacteria</taxon>
        <taxon>Bacillati</taxon>
        <taxon>Bacillota</taxon>
        <taxon>Bacilli</taxon>
        <taxon>Bacillales</taxon>
        <taxon>Staphylococcaceae</taxon>
        <taxon>Staphylococcus</taxon>
    </lineage>
</organism>
<dbReference type="Gene3D" id="1.20.1250.20">
    <property type="entry name" value="MFS general substrate transporter like domains"/>
    <property type="match status" value="1"/>
</dbReference>
<gene>
    <name evidence="8" type="ORF">M4L89_12070</name>
</gene>
<proteinExistence type="predicted"/>
<keyword evidence="5 6" id="KW-0472">Membrane</keyword>
<evidence type="ECO:0000256" key="1">
    <source>
        <dbReference type="ARBA" id="ARBA00004651"/>
    </source>
</evidence>
<feature type="transmembrane region" description="Helical" evidence="6">
    <location>
        <begin position="322"/>
        <end position="343"/>
    </location>
</feature>
<reference evidence="8" key="1">
    <citation type="submission" date="2022-05" db="EMBL/GenBank/DDBJ databases">
        <title>Comparative genomics of Staphylococcus equorum isolates.</title>
        <authorList>
            <person name="Luelf R.H."/>
        </authorList>
    </citation>
    <scope>NUCLEOTIDE SEQUENCE</scope>
    <source>
        <strain evidence="8">TMW 2.2497</strain>
    </source>
</reference>
<keyword evidence="9" id="KW-1185">Reference proteome</keyword>
<dbReference type="GO" id="GO:0005886">
    <property type="term" value="C:plasma membrane"/>
    <property type="evidence" value="ECO:0007669"/>
    <property type="project" value="UniProtKB-SubCell"/>
</dbReference>
<accession>A0A9X4L619</accession>
<dbReference type="Proteomes" id="UP001152422">
    <property type="component" value="Unassembled WGS sequence"/>
</dbReference>
<dbReference type="EMBL" id="JAMBQA010000007">
    <property type="protein sequence ID" value="MDG0846963.1"/>
    <property type="molecule type" value="Genomic_DNA"/>
</dbReference>
<evidence type="ECO:0000259" key="7">
    <source>
        <dbReference type="PROSITE" id="PS50850"/>
    </source>
</evidence>
<dbReference type="PROSITE" id="PS00217">
    <property type="entry name" value="SUGAR_TRANSPORT_2"/>
    <property type="match status" value="1"/>
</dbReference>
<dbReference type="InterPro" id="IPR036259">
    <property type="entry name" value="MFS_trans_sf"/>
</dbReference>
<dbReference type="PANTHER" id="PTHR23508">
    <property type="entry name" value="CARBOXYLIC ACID TRANSPORTER PROTEIN HOMOLOG"/>
    <property type="match status" value="1"/>
</dbReference>
<evidence type="ECO:0000313" key="8">
    <source>
        <dbReference type="EMBL" id="MDG0846963.1"/>
    </source>
</evidence>
<feature type="transmembrane region" description="Helical" evidence="6">
    <location>
        <begin position="140"/>
        <end position="161"/>
    </location>
</feature>
<evidence type="ECO:0000256" key="4">
    <source>
        <dbReference type="ARBA" id="ARBA00022989"/>
    </source>
</evidence>
<dbReference type="InterPro" id="IPR005829">
    <property type="entry name" value="Sugar_transporter_CS"/>
</dbReference>
<dbReference type="SUPFAM" id="SSF103473">
    <property type="entry name" value="MFS general substrate transporter"/>
    <property type="match status" value="1"/>
</dbReference>
<dbReference type="AlphaFoldDB" id="A0A9X4L619"/>
<dbReference type="Pfam" id="PF00083">
    <property type="entry name" value="Sugar_tr"/>
    <property type="match status" value="1"/>
</dbReference>
<feature type="transmembrane region" description="Helical" evidence="6">
    <location>
        <begin position="387"/>
        <end position="406"/>
    </location>
</feature>
<feature type="transmembrane region" description="Helical" evidence="6">
    <location>
        <begin position="167"/>
        <end position="186"/>
    </location>
</feature>
<feature type="transmembrane region" description="Helical" evidence="6">
    <location>
        <begin position="297"/>
        <end position="316"/>
    </location>
</feature>
<dbReference type="PROSITE" id="PS50850">
    <property type="entry name" value="MFS"/>
    <property type="match status" value="1"/>
</dbReference>
<sequence>MSLKPKKTNGWLATIAVAMANYIEAGSIIAAASSLSLWQAYLNIDNWQMGLLIALSANALGAAIGALIGGPLTDKLGRKFIFKYDLLLYMVGILIIMLSVNLSMLLTGTIIVGIAVGIGVPVAWTYIAEEAPEKERAKRVGTAQLAWSIGPAITFTLAVMLAPLGLLGSRLIFLHLFIIAGITWWIRQGMEESKIWEEEKEKEQREASFNVKKTSAFKELFTNPVNLKAMLLLIGIYLFWNLTSGAMGYFMPFIYESVGGLSGAQANILQAILWLCTVITTYFGFMKLGDRISQRLLFSIGATMGIVAWIILTFAPMNWISLILFVLLWGSAAGIGAQAFYALWTSELFPTRYRAGAQGLMYFIVRAGISVYTFVLPTILASLGFKITGIIMISFLVIHAVIGIVLTPKTQGKTLEQIERERYGESANSSVNITPETNTMIQEGESKI</sequence>
<evidence type="ECO:0000313" key="9">
    <source>
        <dbReference type="Proteomes" id="UP001152422"/>
    </source>
</evidence>
<dbReference type="InterPro" id="IPR020846">
    <property type="entry name" value="MFS_dom"/>
</dbReference>
<evidence type="ECO:0000256" key="5">
    <source>
        <dbReference type="ARBA" id="ARBA00023136"/>
    </source>
</evidence>
<comment type="caution">
    <text evidence="8">The sequence shown here is derived from an EMBL/GenBank/DDBJ whole genome shotgun (WGS) entry which is preliminary data.</text>
</comment>
<keyword evidence="4 6" id="KW-1133">Transmembrane helix</keyword>
<feature type="transmembrane region" description="Helical" evidence="6">
    <location>
        <begin position="106"/>
        <end position="128"/>
    </location>
</feature>
<dbReference type="PANTHER" id="PTHR23508:SF10">
    <property type="entry name" value="CARBOXYLIC ACID TRANSPORTER PROTEIN HOMOLOG"/>
    <property type="match status" value="1"/>
</dbReference>
<feature type="transmembrane region" description="Helical" evidence="6">
    <location>
        <begin position="230"/>
        <end position="255"/>
    </location>
</feature>
<dbReference type="InterPro" id="IPR005828">
    <property type="entry name" value="MFS_sugar_transport-like"/>
</dbReference>
<dbReference type="RefSeq" id="WP_277583521.1">
    <property type="nucleotide sequence ID" value="NZ_JAMBPY010000007.1"/>
</dbReference>
<keyword evidence="3 6" id="KW-0812">Transmembrane</keyword>
<comment type="subcellular location">
    <subcellularLocation>
        <location evidence="1">Cell membrane</location>
        <topology evidence="1">Multi-pass membrane protein</topology>
    </subcellularLocation>
</comment>
<protein>
    <submittedName>
        <fullName evidence="8">MFS transporter</fullName>
    </submittedName>
</protein>